<dbReference type="InterPro" id="IPR036879">
    <property type="entry name" value="TF_MADSbox_sf"/>
</dbReference>
<proteinExistence type="predicted"/>
<evidence type="ECO:0000313" key="9">
    <source>
        <dbReference type="Proteomes" id="UP000001699"/>
    </source>
</evidence>
<keyword evidence="4" id="KW-0804">Transcription</keyword>
<evidence type="ECO:0000259" key="7">
    <source>
        <dbReference type="PROSITE" id="PS50066"/>
    </source>
</evidence>
<evidence type="ECO:0000256" key="4">
    <source>
        <dbReference type="ARBA" id="ARBA00023163"/>
    </source>
</evidence>
<gene>
    <name evidence="8" type="ORF">AFUB_092760</name>
</gene>
<dbReference type="VEuPathDB" id="FungiDB:AFUB_092760"/>
<dbReference type="InterPro" id="IPR002100">
    <property type="entry name" value="TF_MADSbox"/>
</dbReference>
<evidence type="ECO:0000256" key="3">
    <source>
        <dbReference type="ARBA" id="ARBA00023125"/>
    </source>
</evidence>
<dbReference type="OrthoDB" id="1898716at2759"/>
<dbReference type="GO" id="GO:0046983">
    <property type="term" value="F:protein dimerization activity"/>
    <property type="evidence" value="ECO:0007669"/>
    <property type="project" value="InterPro"/>
</dbReference>
<evidence type="ECO:0000256" key="2">
    <source>
        <dbReference type="ARBA" id="ARBA00023015"/>
    </source>
</evidence>
<dbReference type="Pfam" id="PF00319">
    <property type="entry name" value="SRF-TF"/>
    <property type="match status" value="1"/>
</dbReference>
<feature type="domain" description="MADS-box" evidence="7">
    <location>
        <begin position="3"/>
        <end position="49"/>
    </location>
</feature>
<evidence type="ECO:0000313" key="8">
    <source>
        <dbReference type="EMBL" id="EDP48558.1"/>
    </source>
</evidence>
<dbReference type="AlphaFoldDB" id="B0YBG8"/>
<comment type="subcellular location">
    <subcellularLocation>
        <location evidence="1">Nucleus</location>
    </subcellularLocation>
</comment>
<keyword evidence="3" id="KW-0238">DNA-binding</keyword>
<feature type="region of interest" description="Disordered" evidence="6">
    <location>
        <begin position="94"/>
        <end position="130"/>
    </location>
</feature>
<dbReference type="Gene3D" id="3.40.1810.10">
    <property type="entry name" value="Transcription factor, MADS-box"/>
    <property type="match status" value="1"/>
</dbReference>
<feature type="compositionally biased region" description="Polar residues" evidence="6">
    <location>
        <begin position="95"/>
        <end position="113"/>
    </location>
</feature>
<dbReference type="GO" id="GO:0005634">
    <property type="term" value="C:nucleus"/>
    <property type="evidence" value="ECO:0007669"/>
    <property type="project" value="UniProtKB-SubCell"/>
</dbReference>
<evidence type="ECO:0000256" key="5">
    <source>
        <dbReference type="ARBA" id="ARBA00023242"/>
    </source>
</evidence>
<sequence>MAAKKGTLGKRKKNTSRAKSQQRTRRRDCLFRKAFEYCCECDADISLMIRLKHNGQTFVFNSDSRWPVAQGDIFLQYPKPKTITWQDLAARYTTERTNSSSANDQAKSGTRPSISPKGDQPSISPKGDQT</sequence>
<dbReference type="PROSITE" id="PS50066">
    <property type="entry name" value="MADS_BOX_2"/>
    <property type="match status" value="1"/>
</dbReference>
<dbReference type="SUPFAM" id="SSF55455">
    <property type="entry name" value="SRF-like"/>
    <property type="match status" value="1"/>
</dbReference>
<feature type="compositionally biased region" description="Polar residues" evidence="6">
    <location>
        <begin position="121"/>
        <end position="130"/>
    </location>
</feature>
<keyword evidence="2" id="KW-0805">Transcription regulation</keyword>
<keyword evidence="5" id="KW-0539">Nucleus</keyword>
<reference evidence="8 9" key="1">
    <citation type="journal article" date="2008" name="PLoS Genet.">
        <title>Genomic islands in the pathogenic filamentous fungus Aspergillus fumigatus.</title>
        <authorList>
            <person name="Fedorova N.D."/>
            <person name="Khaldi N."/>
            <person name="Joardar V.S."/>
            <person name="Maiti R."/>
            <person name="Amedeo P."/>
            <person name="Anderson M.J."/>
            <person name="Crabtree J."/>
            <person name="Silva J.C."/>
            <person name="Badger J.H."/>
            <person name="Albarraq A."/>
            <person name="Angiuoli S."/>
            <person name="Bussey H."/>
            <person name="Bowyer P."/>
            <person name="Cotty P.J."/>
            <person name="Dyer P.S."/>
            <person name="Egan A."/>
            <person name="Galens K."/>
            <person name="Fraser-Liggett C.M."/>
            <person name="Haas B.J."/>
            <person name="Inman J.M."/>
            <person name="Kent R."/>
            <person name="Lemieux S."/>
            <person name="Malavazi I."/>
            <person name="Orvis J."/>
            <person name="Roemer T."/>
            <person name="Ronning C.M."/>
            <person name="Sundaram J.P."/>
            <person name="Sutton G."/>
            <person name="Turner G."/>
            <person name="Venter J.C."/>
            <person name="White O.R."/>
            <person name="Whitty B.R."/>
            <person name="Youngman P."/>
            <person name="Wolfe K.H."/>
            <person name="Goldman G.H."/>
            <person name="Wortman J.R."/>
            <person name="Jiang B."/>
            <person name="Denning D.W."/>
            <person name="Nierman W.C."/>
        </authorList>
    </citation>
    <scope>NUCLEOTIDE SEQUENCE [LARGE SCALE GENOMIC DNA]</scope>
    <source>
        <strain evidence="9">CBS 144.89 / FGSC A1163 / CEA10</strain>
    </source>
</reference>
<evidence type="ECO:0000256" key="6">
    <source>
        <dbReference type="SAM" id="MobiDB-lite"/>
    </source>
</evidence>
<accession>B0YBG8</accession>
<evidence type="ECO:0000256" key="1">
    <source>
        <dbReference type="ARBA" id="ARBA00004123"/>
    </source>
</evidence>
<protein>
    <submittedName>
        <fullName evidence="8">SRF-type transcription factor family protein</fullName>
    </submittedName>
</protein>
<dbReference type="PhylomeDB" id="B0YBG8"/>
<feature type="compositionally biased region" description="Basic residues" evidence="6">
    <location>
        <begin position="7"/>
        <end position="25"/>
    </location>
</feature>
<dbReference type="HOGENOM" id="CLU_159430_0_0_1"/>
<dbReference type="GO" id="GO:0045944">
    <property type="term" value="P:positive regulation of transcription by RNA polymerase II"/>
    <property type="evidence" value="ECO:0007669"/>
    <property type="project" value="UniProtKB-ARBA"/>
</dbReference>
<dbReference type="Proteomes" id="UP000001699">
    <property type="component" value="Unassembled WGS sequence"/>
</dbReference>
<keyword evidence="9" id="KW-1185">Reference proteome</keyword>
<feature type="region of interest" description="Disordered" evidence="6">
    <location>
        <begin position="1"/>
        <end position="25"/>
    </location>
</feature>
<name>B0YBG8_ASPFC</name>
<dbReference type="GO" id="GO:0003677">
    <property type="term" value="F:DNA binding"/>
    <property type="evidence" value="ECO:0007669"/>
    <property type="project" value="UniProtKB-KW"/>
</dbReference>
<dbReference type="EMBL" id="DS499601">
    <property type="protein sequence ID" value="EDP48558.1"/>
    <property type="molecule type" value="Genomic_DNA"/>
</dbReference>
<organism evidence="8 9">
    <name type="scientific">Aspergillus fumigatus (strain CBS 144.89 / FGSC A1163 / CEA10)</name>
    <name type="common">Neosartorya fumigata</name>
    <dbReference type="NCBI Taxonomy" id="451804"/>
    <lineage>
        <taxon>Eukaryota</taxon>
        <taxon>Fungi</taxon>
        <taxon>Dikarya</taxon>
        <taxon>Ascomycota</taxon>
        <taxon>Pezizomycotina</taxon>
        <taxon>Eurotiomycetes</taxon>
        <taxon>Eurotiomycetidae</taxon>
        <taxon>Eurotiales</taxon>
        <taxon>Aspergillaceae</taxon>
        <taxon>Aspergillus</taxon>
        <taxon>Aspergillus subgen. Fumigati</taxon>
    </lineage>
</organism>